<gene>
    <name evidence="5" type="ORF">CA12_02270</name>
</gene>
<keyword evidence="2" id="KW-1133">Transmembrane helix</keyword>
<keyword evidence="6" id="KW-1185">Reference proteome</keyword>
<evidence type="ECO:0000256" key="1">
    <source>
        <dbReference type="SAM" id="MobiDB-lite"/>
    </source>
</evidence>
<accession>A0A517P465</accession>
<keyword evidence="2" id="KW-0812">Transmembrane</keyword>
<feature type="transmembrane region" description="Helical" evidence="2">
    <location>
        <begin position="559"/>
        <end position="578"/>
    </location>
</feature>
<feature type="transmembrane region" description="Helical" evidence="2">
    <location>
        <begin position="420"/>
        <end position="439"/>
    </location>
</feature>
<dbReference type="Pfam" id="PF04892">
    <property type="entry name" value="VanZ"/>
    <property type="match status" value="1"/>
</dbReference>
<feature type="region of interest" description="Disordered" evidence="1">
    <location>
        <begin position="139"/>
        <end position="173"/>
    </location>
</feature>
<dbReference type="Proteomes" id="UP000318741">
    <property type="component" value="Chromosome"/>
</dbReference>
<dbReference type="InterPro" id="IPR011050">
    <property type="entry name" value="Pectin_lyase_fold/virulence"/>
</dbReference>
<evidence type="ECO:0000313" key="6">
    <source>
        <dbReference type="Proteomes" id="UP000318741"/>
    </source>
</evidence>
<feature type="transmembrane region" description="Helical" evidence="2">
    <location>
        <begin position="784"/>
        <end position="803"/>
    </location>
</feature>
<protein>
    <submittedName>
        <fullName evidence="5">VanZ like family protein</fullName>
    </submittedName>
</protein>
<dbReference type="RefSeq" id="WP_145356778.1">
    <property type="nucleotide sequence ID" value="NZ_CP036265.1"/>
</dbReference>
<dbReference type="SMART" id="SM00710">
    <property type="entry name" value="PbH1"/>
    <property type="match status" value="7"/>
</dbReference>
<dbReference type="Pfam" id="PF13229">
    <property type="entry name" value="Beta_helix"/>
    <property type="match status" value="1"/>
</dbReference>
<dbReference type="KEGG" id="acaf:CA12_02270"/>
<dbReference type="SUPFAM" id="SSF51126">
    <property type="entry name" value="Pectin lyase-like"/>
    <property type="match status" value="1"/>
</dbReference>
<feature type="transmembrane region" description="Helical" evidence="2">
    <location>
        <begin position="751"/>
        <end position="772"/>
    </location>
</feature>
<evidence type="ECO:0000259" key="4">
    <source>
        <dbReference type="Pfam" id="PF13229"/>
    </source>
</evidence>
<dbReference type="AlphaFoldDB" id="A0A517P465"/>
<proteinExistence type="predicted"/>
<dbReference type="EMBL" id="CP036265">
    <property type="protein sequence ID" value="QDT14159.1"/>
    <property type="molecule type" value="Genomic_DNA"/>
</dbReference>
<dbReference type="InterPro" id="IPR006626">
    <property type="entry name" value="PbH1"/>
</dbReference>
<feature type="transmembrane region" description="Helical" evidence="2">
    <location>
        <begin position="690"/>
        <end position="709"/>
    </location>
</feature>
<organism evidence="5 6">
    <name type="scientific">Alienimonas californiensis</name>
    <dbReference type="NCBI Taxonomy" id="2527989"/>
    <lineage>
        <taxon>Bacteria</taxon>
        <taxon>Pseudomonadati</taxon>
        <taxon>Planctomycetota</taxon>
        <taxon>Planctomycetia</taxon>
        <taxon>Planctomycetales</taxon>
        <taxon>Planctomycetaceae</taxon>
        <taxon>Alienimonas</taxon>
    </lineage>
</organism>
<dbReference type="Gene3D" id="2.160.20.10">
    <property type="entry name" value="Single-stranded right-handed beta-helix, Pectin lyase-like"/>
    <property type="match status" value="1"/>
</dbReference>
<dbReference type="InterPro" id="IPR012334">
    <property type="entry name" value="Pectin_lyas_fold"/>
</dbReference>
<feature type="transmembrane region" description="Helical" evidence="2">
    <location>
        <begin position="467"/>
        <end position="487"/>
    </location>
</feature>
<sequence>MAASQVPQILLTSSLLAEERRGNGFADRPKLLPRLVAVAALILWATGTADADVMTVGSDAELRRALSDAGPGDTVLILPGEYRGGIRWSPRGEPGRPITLAGTNRDDPPVFRGGFEVFRLHRPTHTVLRDLIIEGSGDNGLNADDSGRRDQPAGPLTLQRITSRDSGGRGNHDGFKLTGIDDLKIVDCTVSGWGRGGQGIDLVGCHNVIVRGCRIDGGGKSAVGLQAKGGSRDVLFADCRVEGVTERCVNVGGLTGDQFFRPPGATAEATEVRVLGCELVGASAAVAFIGSDSTRVENCVLYRQTRYPIRILRENNGERMVPTRGGEFVGNTVVWHDGDLLTFVNVGANSRPETFTFAGNIWYCVTHPARSTPSGLPVEEVSGVYGVDPKLKDPPQNLTPTRPAADLHKEASVRAERHRLRLTVAAVLTPLALGILWWLHRTAARAIRPRPVTTDARFAAPPPRRSHAVFALAGWISLMAAASLAPFSPADGGSWLSVDWGTTFRRFADLPFDAEAISNVDWTVNTLAGVPLGFFAVAVAMIGRGFGRPGGAFSVERRSLFWSITGVVAAIGGSAALAFILESSQLLLEGRTSTKYDLYAQVCGAVMGVAAWFAVGPSATQWVKKRLSRSRAVRTLQPIDFAAVIAVALVAVWTLRPFDPLVHPVDLYHKLQGGGFRPVPFGPGWTVEDFTWSVLRAVPFGLLAAIFWTPPDRPTRTFRPAWVVGLVAAAALEGGQFFVRGRVCDVTDVLAAAVGAAVGASLASVFARSPFLTPVPMAGRGLNVVRWTVGVGLASVACLIYAGSVDSLG</sequence>
<dbReference type="PANTHER" id="PTHR28008">
    <property type="entry name" value="DOMAIN PROTEIN, PUTATIVE (AFU_ORTHOLOGUE AFUA_3G10980)-RELATED"/>
    <property type="match status" value="1"/>
</dbReference>
<feature type="transmembrane region" description="Helical" evidence="2">
    <location>
        <begin position="721"/>
        <end position="739"/>
    </location>
</feature>
<evidence type="ECO:0000259" key="3">
    <source>
        <dbReference type="Pfam" id="PF04892"/>
    </source>
</evidence>
<reference evidence="5 6" key="1">
    <citation type="submission" date="2019-02" db="EMBL/GenBank/DDBJ databases">
        <title>Deep-cultivation of Planctomycetes and their phenomic and genomic characterization uncovers novel biology.</title>
        <authorList>
            <person name="Wiegand S."/>
            <person name="Jogler M."/>
            <person name="Boedeker C."/>
            <person name="Pinto D."/>
            <person name="Vollmers J."/>
            <person name="Rivas-Marin E."/>
            <person name="Kohn T."/>
            <person name="Peeters S.H."/>
            <person name="Heuer A."/>
            <person name="Rast P."/>
            <person name="Oberbeckmann S."/>
            <person name="Bunk B."/>
            <person name="Jeske O."/>
            <person name="Meyerdierks A."/>
            <person name="Storesund J.E."/>
            <person name="Kallscheuer N."/>
            <person name="Luecker S."/>
            <person name="Lage O.M."/>
            <person name="Pohl T."/>
            <person name="Merkel B.J."/>
            <person name="Hornburger P."/>
            <person name="Mueller R.-W."/>
            <person name="Bruemmer F."/>
            <person name="Labrenz M."/>
            <person name="Spormann A.M."/>
            <person name="Op den Camp H."/>
            <person name="Overmann J."/>
            <person name="Amann R."/>
            <person name="Jetten M.S.M."/>
            <person name="Mascher T."/>
            <person name="Medema M.H."/>
            <person name="Devos D.P."/>
            <person name="Kaster A.-K."/>
            <person name="Ovreas L."/>
            <person name="Rohde M."/>
            <person name="Galperin M.Y."/>
            <person name="Jogler C."/>
        </authorList>
    </citation>
    <scope>NUCLEOTIDE SEQUENCE [LARGE SCALE GENOMIC DNA]</scope>
    <source>
        <strain evidence="5 6">CA12</strain>
    </source>
</reference>
<keyword evidence="2" id="KW-0472">Membrane</keyword>
<feature type="domain" description="Right handed beta helix" evidence="4">
    <location>
        <begin position="126"/>
        <end position="250"/>
    </location>
</feature>
<feature type="compositionally biased region" description="Basic and acidic residues" evidence="1">
    <location>
        <begin position="162"/>
        <end position="173"/>
    </location>
</feature>
<name>A0A517P465_9PLAN</name>
<dbReference type="PANTHER" id="PTHR28008:SF1">
    <property type="entry name" value="DOMAIN PROTEIN, PUTATIVE (AFU_ORTHOLOGUE AFUA_3G10980)-RELATED"/>
    <property type="match status" value="1"/>
</dbReference>
<feature type="domain" description="VanZ-like" evidence="3">
    <location>
        <begin position="694"/>
        <end position="766"/>
    </location>
</feature>
<feature type="transmembrane region" description="Helical" evidence="2">
    <location>
        <begin position="528"/>
        <end position="547"/>
    </location>
</feature>
<dbReference type="InterPro" id="IPR006976">
    <property type="entry name" value="VanZ-like"/>
</dbReference>
<evidence type="ECO:0000256" key="2">
    <source>
        <dbReference type="SAM" id="Phobius"/>
    </source>
</evidence>
<dbReference type="InterPro" id="IPR039448">
    <property type="entry name" value="Beta_helix"/>
</dbReference>
<dbReference type="OrthoDB" id="628936at2"/>
<feature type="transmembrane region" description="Helical" evidence="2">
    <location>
        <begin position="598"/>
        <end position="615"/>
    </location>
</feature>
<evidence type="ECO:0000313" key="5">
    <source>
        <dbReference type="EMBL" id="QDT14159.1"/>
    </source>
</evidence>
<feature type="transmembrane region" description="Helical" evidence="2">
    <location>
        <begin position="636"/>
        <end position="655"/>
    </location>
</feature>